<dbReference type="InterPro" id="IPR036724">
    <property type="entry name" value="Cobalamin-bd_sf"/>
</dbReference>
<organism evidence="2 3">
    <name type="scientific">Desulfonema ishimotonii</name>
    <dbReference type="NCBI Taxonomy" id="45657"/>
    <lineage>
        <taxon>Bacteria</taxon>
        <taxon>Pseudomonadati</taxon>
        <taxon>Thermodesulfobacteriota</taxon>
        <taxon>Desulfobacteria</taxon>
        <taxon>Desulfobacterales</taxon>
        <taxon>Desulfococcaceae</taxon>
        <taxon>Desulfonema</taxon>
    </lineage>
</organism>
<accession>A0A401FRE1</accession>
<gene>
    <name evidence="2" type="ORF">DENIS_0464</name>
</gene>
<protein>
    <recommendedName>
        <fullName evidence="1">B12-binding domain-containing protein</fullName>
    </recommendedName>
</protein>
<name>A0A401FRE1_9BACT</name>
<dbReference type="GO" id="GO:0031419">
    <property type="term" value="F:cobalamin binding"/>
    <property type="evidence" value="ECO:0007669"/>
    <property type="project" value="InterPro"/>
</dbReference>
<reference evidence="3" key="1">
    <citation type="submission" date="2017-11" db="EMBL/GenBank/DDBJ databases">
        <authorList>
            <person name="Watanabe M."/>
            <person name="Kojima H."/>
        </authorList>
    </citation>
    <scope>NUCLEOTIDE SEQUENCE [LARGE SCALE GENOMIC DNA]</scope>
    <source>
        <strain evidence="3">Tokyo 01</strain>
    </source>
</reference>
<dbReference type="GO" id="GO:0046872">
    <property type="term" value="F:metal ion binding"/>
    <property type="evidence" value="ECO:0007669"/>
    <property type="project" value="InterPro"/>
</dbReference>
<dbReference type="Proteomes" id="UP000288096">
    <property type="component" value="Unassembled WGS sequence"/>
</dbReference>
<feature type="domain" description="B12-binding" evidence="1">
    <location>
        <begin position="68"/>
        <end position="156"/>
    </location>
</feature>
<dbReference type="EMBL" id="BEXT01000001">
    <property type="protein sequence ID" value="GBC59525.1"/>
    <property type="molecule type" value="Genomic_DNA"/>
</dbReference>
<evidence type="ECO:0000259" key="1">
    <source>
        <dbReference type="Pfam" id="PF02310"/>
    </source>
</evidence>
<comment type="caution">
    <text evidence="2">The sequence shown here is derived from an EMBL/GenBank/DDBJ whole genome shotgun (WGS) entry which is preliminary data.</text>
</comment>
<dbReference type="AlphaFoldDB" id="A0A401FRE1"/>
<dbReference type="InterPro" id="IPR006158">
    <property type="entry name" value="Cobalamin-bd"/>
</dbReference>
<evidence type="ECO:0000313" key="2">
    <source>
        <dbReference type="EMBL" id="GBC59525.1"/>
    </source>
</evidence>
<proteinExistence type="predicted"/>
<dbReference type="RefSeq" id="WP_124327033.1">
    <property type="nucleotide sequence ID" value="NZ_BEXT01000001.1"/>
</dbReference>
<keyword evidence="3" id="KW-1185">Reference proteome</keyword>
<sequence>MDSPETQLRRRISETLNTLKAAGRPSRTAFSDEATALIRWRHARNIGGIWKNPPLMITATLDDGWGHGLEIIHLYAEAAGLRLLPLGLLQTPEHIIAGCRKHAPKILGLTILQFDTEDALAYIRNSIPPETQIVAGGPLFRADPELAGRTGIDFVAKDAGAFMGYLMTL</sequence>
<dbReference type="SUPFAM" id="SSF52242">
    <property type="entry name" value="Cobalamin (vitamin B12)-binding domain"/>
    <property type="match status" value="1"/>
</dbReference>
<dbReference type="Pfam" id="PF02310">
    <property type="entry name" value="B12-binding"/>
    <property type="match status" value="1"/>
</dbReference>
<evidence type="ECO:0000313" key="3">
    <source>
        <dbReference type="Proteomes" id="UP000288096"/>
    </source>
</evidence>
<reference evidence="3" key="2">
    <citation type="submission" date="2019-01" db="EMBL/GenBank/DDBJ databases">
        <title>Genome sequence of Desulfonema ishimotonii strain Tokyo 01.</title>
        <authorList>
            <person name="Fukui M."/>
        </authorList>
    </citation>
    <scope>NUCLEOTIDE SEQUENCE [LARGE SCALE GENOMIC DNA]</scope>
    <source>
        <strain evidence="3">Tokyo 01</strain>
    </source>
</reference>
<dbReference type="Gene3D" id="3.40.50.280">
    <property type="entry name" value="Cobalamin-binding domain"/>
    <property type="match status" value="1"/>
</dbReference>
<dbReference type="OrthoDB" id="5419875at2"/>